<dbReference type="InterPro" id="IPR004119">
    <property type="entry name" value="EcKL"/>
</dbReference>
<evidence type="ECO:0000313" key="3">
    <source>
        <dbReference type="Proteomes" id="UP000283509"/>
    </source>
</evidence>
<dbReference type="Proteomes" id="UP000283509">
    <property type="component" value="Unassembled WGS sequence"/>
</dbReference>
<dbReference type="InterPro" id="IPR015897">
    <property type="entry name" value="CHK_kinase-like"/>
</dbReference>
<keyword evidence="3" id="KW-1185">Reference proteome</keyword>
<feature type="domain" description="CHK kinase-like" evidence="1">
    <location>
        <begin position="543"/>
        <end position="739"/>
    </location>
</feature>
<dbReference type="AlphaFoldDB" id="A0A423T3J2"/>
<evidence type="ECO:0000313" key="2">
    <source>
        <dbReference type="EMBL" id="ROT71080.1"/>
    </source>
</evidence>
<dbReference type="SUPFAM" id="SSF56112">
    <property type="entry name" value="Protein kinase-like (PK-like)"/>
    <property type="match status" value="2"/>
</dbReference>
<dbReference type="SMART" id="SM00587">
    <property type="entry name" value="CHK"/>
    <property type="match status" value="2"/>
</dbReference>
<reference evidence="2 3" key="2">
    <citation type="submission" date="2019-01" db="EMBL/GenBank/DDBJ databases">
        <title>The decoding of complex shrimp genome reveals the adaptation for benthos swimmer, frequently molting mechanism and breeding impact on genome.</title>
        <authorList>
            <person name="Sun Y."/>
            <person name="Gao Y."/>
            <person name="Yu Y."/>
        </authorList>
    </citation>
    <scope>NUCLEOTIDE SEQUENCE [LARGE SCALE GENOMIC DNA]</scope>
    <source>
        <tissue evidence="2">Muscle</tissue>
    </source>
</reference>
<comment type="caution">
    <text evidence="2">The sequence shown here is derived from an EMBL/GenBank/DDBJ whole genome shotgun (WGS) entry which is preliminary data.</text>
</comment>
<dbReference type="EMBL" id="QCYY01002345">
    <property type="protein sequence ID" value="ROT71080.1"/>
    <property type="molecule type" value="Genomic_DNA"/>
</dbReference>
<organism evidence="2 3">
    <name type="scientific">Penaeus vannamei</name>
    <name type="common">Whiteleg shrimp</name>
    <name type="synonym">Litopenaeus vannamei</name>
    <dbReference type="NCBI Taxonomy" id="6689"/>
    <lineage>
        <taxon>Eukaryota</taxon>
        <taxon>Metazoa</taxon>
        <taxon>Ecdysozoa</taxon>
        <taxon>Arthropoda</taxon>
        <taxon>Crustacea</taxon>
        <taxon>Multicrustacea</taxon>
        <taxon>Malacostraca</taxon>
        <taxon>Eumalacostraca</taxon>
        <taxon>Eucarida</taxon>
        <taxon>Decapoda</taxon>
        <taxon>Dendrobranchiata</taxon>
        <taxon>Penaeoidea</taxon>
        <taxon>Penaeidae</taxon>
        <taxon>Penaeus</taxon>
    </lineage>
</organism>
<feature type="domain" description="CHK kinase-like" evidence="1">
    <location>
        <begin position="143"/>
        <end position="342"/>
    </location>
</feature>
<dbReference type="PANTHER" id="PTHR11012:SF30">
    <property type="entry name" value="PROTEIN KINASE-LIKE DOMAIN-CONTAINING"/>
    <property type="match status" value="1"/>
</dbReference>
<evidence type="ECO:0000259" key="1">
    <source>
        <dbReference type="SMART" id="SM00587"/>
    </source>
</evidence>
<reference evidence="2 3" key="1">
    <citation type="submission" date="2018-04" db="EMBL/GenBank/DDBJ databases">
        <authorList>
            <person name="Zhang X."/>
            <person name="Yuan J."/>
            <person name="Li F."/>
            <person name="Xiang J."/>
        </authorList>
    </citation>
    <scope>NUCLEOTIDE SEQUENCE [LARGE SCALE GENOMIC DNA]</scope>
    <source>
        <tissue evidence="2">Muscle</tissue>
    </source>
</reference>
<protein>
    <recommendedName>
        <fullName evidence="1">CHK kinase-like domain-containing protein</fullName>
    </recommendedName>
</protein>
<dbReference type="PANTHER" id="PTHR11012">
    <property type="entry name" value="PROTEIN KINASE-LIKE DOMAIN-CONTAINING"/>
    <property type="match status" value="1"/>
</dbReference>
<dbReference type="Gene3D" id="3.90.1200.10">
    <property type="match status" value="2"/>
</dbReference>
<proteinExistence type="predicted"/>
<dbReference type="InterPro" id="IPR011009">
    <property type="entry name" value="Kinase-like_dom_sf"/>
</dbReference>
<dbReference type="OrthoDB" id="8250698at2759"/>
<sequence>MLVYTVADTEVRTPGEVACSLIEAEHVRSALQADKGSDAHLVSWALKDFTKKDDNLTSVVKVIDVEYSLQGAETQTSSYVVKINPSLKENEYESFTHQIFTKESSFLRDLAPKLSSLVAAAGQRPLAFPAHLFSRMDEGREFIIMEDLRRRGFRTRNRLQSLDVAHTTLVMQELARIHAASFLLQARQPTRKLADAYEFLKADWANFTGEKRATFQTMFSDCMADAMTILENVGGYEKVTEWMERSQASCMDVMEAQVSKDYPFEVLCHGDLWTCNLMFRYDDDDETPVEVAVIDLQMVRMASPGTELSNLFYTSLDNHVRKPNLEAFLKAYYASFAATMAACGADVPFSFEELEKEYKKRLKYGLYFAIMDVPMILTDATDVPLGEDFLQRWRQKGKESLPQNPLIKSSFPWREKTEEVQSSVWQLGLTVPVPCKPANASADTAGQRWVAYVFAFETMEGDGAESDFRPSEITQESVEAALKNDKGSDARLVSFAVQECTKKGDNYATLVARVISQLQEAGQSPLRVPRCFHTSLEEFQEVIFLEDLRPKGFKMFDRKKGMDVAHTKLVLEELARLHAASYLLKAKIPDLAEKYPVLNLDWLNYADDAGELMYKTLSTQMDIVKDMLNKVGGYEVAENWLSRNRERVLEILGTNIERVPPFAVLCHGDCWNNNVLFRYNEEGVPVEVMLLDLQMCRLASLATDLTYLFHTSLEGHVRKTNLESFLDTYFSAFLAITKAGKTTMPFTRQELRQEYKNRLEYGLLLALVVTVMVICEGDVNKEDQESFSDSVRDILDDLVATSPILRSRFLSMFDEMMENGVIQ</sequence>
<name>A0A423T3J2_PENVA</name>
<gene>
    <name evidence="2" type="ORF">C7M84_010599</name>
</gene>
<accession>A0A423T3J2</accession>
<dbReference type="Pfam" id="PF02958">
    <property type="entry name" value="EcKL"/>
    <property type="match status" value="2"/>
</dbReference>